<dbReference type="AlphaFoldDB" id="A0ABD2AST0"/>
<proteinExistence type="predicted"/>
<dbReference type="Proteomes" id="UP001607303">
    <property type="component" value="Unassembled WGS sequence"/>
</dbReference>
<dbReference type="EMBL" id="JAYRBN010000115">
    <property type="protein sequence ID" value="KAL2722950.1"/>
    <property type="molecule type" value="Genomic_DNA"/>
</dbReference>
<accession>A0ABD2AST0</accession>
<name>A0ABD2AST0_VESMC</name>
<reference evidence="1 2" key="1">
    <citation type="journal article" date="2024" name="Ann. Entomol. Soc. Am.">
        <title>Genomic analyses of the southern and eastern yellowjacket wasps (Hymenoptera: Vespidae) reveal evolutionary signatures of social life.</title>
        <authorList>
            <person name="Catto M.A."/>
            <person name="Caine P.B."/>
            <person name="Orr S.E."/>
            <person name="Hunt B.G."/>
            <person name="Goodisman M.A.D."/>
        </authorList>
    </citation>
    <scope>NUCLEOTIDE SEQUENCE [LARGE SCALE GENOMIC DNA]</scope>
    <source>
        <strain evidence="1">232</strain>
        <tissue evidence="1">Head and thorax</tissue>
    </source>
</reference>
<protein>
    <submittedName>
        <fullName evidence="1">Uncharacterized protein</fullName>
    </submittedName>
</protein>
<comment type="caution">
    <text evidence="1">The sequence shown here is derived from an EMBL/GenBank/DDBJ whole genome shotgun (WGS) entry which is preliminary data.</text>
</comment>
<keyword evidence="2" id="KW-1185">Reference proteome</keyword>
<sequence length="174" mass="19091">MDDVQVTGEKKYDILGTIRRGVPWLASTTRSCNGGLMAQGVSVASSRSARAYLLKDSILRGNTFPSFLPSFLPSNHPSNHPSGSTNSSSTIETILLFSRREKTSVCFKSIVAGCCRSVPHCLGRDARGYRLYYLSESAVNARKGGNLAPSYSRKHSHSTIDWDPNSILIILIFY</sequence>
<evidence type="ECO:0000313" key="1">
    <source>
        <dbReference type="EMBL" id="KAL2722950.1"/>
    </source>
</evidence>
<gene>
    <name evidence="1" type="ORF">V1477_019541</name>
</gene>
<evidence type="ECO:0000313" key="2">
    <source>
        <dbReference type="Proteomes" id="UP001607303"/>
    </source>
</evidence>
<organism evidence="1 2">
    <name type="scientific">Vespula maculifrons</name>
    <name type="common">Eastern yellow jacket</name>
    <name type="synonym">Wasp</name>
    <dbReference type="NCBI Taxonomy" id="7453"/>
    <lineage>
        <taxon>Eukaryota</taxon>
        <taxon>Metazoa</taxon>
        <taxon>Ecdysozoa</taxon>
        <taxon>Arthropoda</taxon>
        <taxon>Hexapoda</taxon>
        <taxon>Insecta</taxon>
        <taxon>Pterygota</taxon>
        <taxon>Neoptera</taxon>
        <taxon>Endopterygota</taxon>
        <taxon>Hymenoptera</taxon>
        <taxon>Apocrita</taxon>
        <taxon>Aculeata</taxon>
        <taxon>Vespoidea</taxon>
        <taxon>Vespidae</taxon>
        <taxon>Vespinae</taxon>
        <taxon>Vespula</taxon>
    </lineage>
</organism>